<dbReference type="GO" id="GO:0008270">
    <property type="term" value="F:zinc ion binding"/>
    <property type="evidence" value="ECO:0007669"/>
    <property type="project" value="UniProtKB-KW"/>
</dbReference>
<keyword evidence="2" id="KW-0677">Repeat</keyword>
<evidence type="ECO:0000256" key="3">
    <source>
        <dbReference type="ARBA" id="ARBA00022771"/>
    </source>
</evidence>
<dbReference type="PROSITE" id="PS50157">
    <property type="entry name" value="ZINC_FINGER_C2H2_2"/>
    <property type="match status" value="4"/>
</dbReference>
<dbReference type="EMBL" id="JAHLQT010040257">
    <property type="protein sequence ID" value="KAG7155988.1"/>
    <property type="molecule type" value="Genomic_DNA"/>
</dbReference>
<gene>
    <name evidence="8" type="primary">Zfp26-L8</name>
    <name evidence="8" type="ORF">Hamer_G012143</name>
</gene>
<feature type="region of interest" description="Disordered" evidence="6">
    <location>
        <begin position="157"/>
        <end position="187"/>
    </location>
</feature>
<evidence type="ECO:0000313" key="8">
    <source>
        <dbReference type="EMBL" id="KAG7155988.1"/>
    </source>
</evidence>
<name>A0A8J5JH20_HOMAM</name>
<reference evidence="8" key="1">
    <citation type="journal article" date="2021" name="Sci. Adv.">
        <title>The American lobster genome reveals insights on longevity, neural, and immune adaptations.</title>
        <authorList>
            <person name="Polinski J.M."/>
            <person name="Zimin A.V."/>
            <person name="Clark K.F."/>
            <person name="Kohn A.B."/>
            <person name="Sadowski N."/>
            <person name="Timp W."/>
            <person name="Ptitsyn A."/>
            <person name="Khanna P."/>
            <person name="Romanova D.Y."/>
            <person name="Williams P."/>
            <person name="Greenwood S.J."/>
            <person name="Moroz L.L."/>
            <person name="Walt D.R."/>
            <person name="Bodnar A.G."/>
        </authorList>
    </citation>
    <scope>NUCLEOTIDE SEQUENCE</scope>
    <source>
        <strain evidence="8">GMGI-L3</strain>
    </source>
</reference>
<dbReference type="PANTHER" id="PTHR24379:SF121">
    <property type="entry name" value="C2H2-TYPE DOMAIN-CONTAINING PROTEIN"/>
    <property type="match status" value="1"/>
</dbReference>
<accession>A0A8J5JH20</accession>
<evidence type="ECO:0000256" key="5">
    <source>
        <dbReference type="PROSITE-ProRule" id="PRU00042"/>
    </source>
</evidence>
<dbReference type="Pfam" id="PF00096">
    <property type="entry name" value="zf-C2H2"/>
    <property type="match status" value="2"/>
</dbReference>
<evidence type="ECO:0000256" key="6">
    <source>
        <dbReference type="SAM" id="MobiDB-lite"/>
    </source>
</evidence>
<keyword evidence="3 5" id="KW-0863">Zinc-finger</keyword>
<dbReference type="PROSITE" id="PS00028">
    <property type="entry name" value="ZINC_FINGER_C2H2_1"/>
    <property type="match status" value="5"/>
</dbReference>
<feature type="domain" description="C2H2-type" evidence="7">
    <location>
        <begin position="383"/>
        <end position="411"/>
    </location>
</feature>
<feature type="domain" description="C2H2-type" evidence="7">
    <location>
        <begin position="320"/>
        <end position="347"/>
    </location>
</feature>
<comment type="caution">
    <text evidence="8">The sequence shown here is derived from an EMBL/GenBank/DDBJ whole genome shotgun (WGS) entry which is preliminary data.</text>
</comment>
<dbReference type="Gene3D" id="3.30.160.60">
    <property type="entry name" value="Classic Zinc Finger"/>
    <property type="match status" value="3"/>
</dbReference>
<sequence length="463" mass="52544">MQVTSVVMGDVGTQTQGLVPLSHGTFVFISTIKNEHASTQCCLPVTSDASTSTDELANYLKPFIGKKCYSVLSSGGKRRGRPRKRNIMTEGTAKHEAASDISEVAKVKNTDEFVHSRVKRERKIPVKFDPSDVNKTKSTSIPASEFKIKCENEDVEHDDENFKFPESDSDWSDEDISKSKAYDSNDDDVESCLQVSNGTNKKCFTMKYLQNSGVEEDEVFHVESAKDDVGECKNARNGVMEKICIASNNINAQGNALGVTLQTYRKKRTLNHPGRKRRARRKQSGGGPYTCEQCHIDFKLISIYTKHMLNHEISQGKHAVTCKVCGKVLSSHVNFCRHMMIHTGKPFTCQICDKGFTGRYLLKEHLIVEHNQITSNTQTQTNHQCHACKKYMSTKTALQYHLSQLHSCEKCEKKWPCRTSLREHVLQVHDHVNVTKEGRLECFQCNKTFSYRHHYLNHVAHHR</sequence>
<keyword evidence="9" id="KW-1185">Reference proteome</keyword>
<protein>
    <submittedName>
        <fullName evidence="8">Zinc finger protein 26-like 8</fullName>
    </submittedName>
</protein>
<evidence type="ECO:0000256" key="1">
    <source>
        <dbReference type="ARBA" id="ARBA00022723"/>
    </source>
</evidence>
<dbReference type="SMART" id="SM00355">
    <property type="entry name" value="ZnF_C2H2"/>
    <property type="match status" value="6"/>
</dbReference>
<dbReference type="AlphaFoldDB" id="A0A8J5JH20"/>
<dbReference type="InterPro" id="IPR013087">
    <property type="entry name" value="Znf_C2H2_type"/>
</dbReference>
<organism evidence="8 9">
    <name type="scientific">Homarus americanus</name>
    <name type="common">American lobster</name>
    <dbReference type="NCBI Taxonomy" id="6706"/>
    <lineage>
        <taxon>Eukaryota</taxon>
        <taxon>Metazoa</taxon>
        <taxon>Ecdysozoa</taxon>
        <taxon>Arthropoda</taxon>
        <taxon>Crustacea</taxon>
        <taxon>Multicrustacea</taxon>
        <taxon>Malacostraca</taxon>
        <taxon>Eumalacostraca</taxon>
        <taxon>Eucarida</taxon>
        <taxon>Decapoda</taxon>
        <taxon>Pleocyemata</taxon>
        <taxon>Astacidea</taxon>
        <taxon>Nephropoidea</taxon>
        <taxon>Nephropidae</taxon>
        <taxon>Homarus</taxon>
    </lineage>
</organism>
<keyword evidence="4" id="KW-0862">Zinc</keyword>
<evidence type="ECO:0000313" key="9">
    <source>
        <dbReference type="Proteomes" id="UP000747542"/>
    </source>
</evidence>
<proteinExistence type="predicted"/>
<evidence type="ECO:0000259" key="7">
    <source>
        <dbReference type="PROSITE" id="PS50157"/>
    </source>
</evidence>
<dbReference type="InterPro" id="IPR036236">
    <property type="entry name" value="Znf_C2H2_sf"/>
</dbReference>
<feature type="domain" description="C2H2-type" evidence="7">
    <location>
        <begin position="347"/>
        <end position="375"/>
    </location>
</feature>
<dbReference type="SUPFAM" id="SSF57667">
    <property type="entry name" value="beta-beta-alpha zinc fingers"/>
    <property type="match status" value="2"/>
</dbReference>
<dbReference type="Proteomes" id="UP000747542">
    <property type="component" value="Unassembled WGS sequence"/>
</dbReference>
<evidence type="ECO:0000256" key="4">
    <source>
        <dbReference type="ARBA" id="ARBA00022833"/>
    </source>
</evidence>
<keyword evidence="1" id="KW-0479">Metal-binding</keyword>
<dbReference type="PANTHER" id="PTHR24379">
    <property type="entry name" value="KRAB AND ZINC FINGER DOMAIN-CONTAINING"/>
    <property type="match status" value="1"/>
</dbReference>
<evidence type="ECO:0000256" key="2">
    <source>
        <dbReference type="ARBA" id="ARBA00022737"/>
    </source>
</evidence>
<feature type="domain" description="C2H2-type" evidence="7">
    <location>
        <begin position="440"/>
        <end position="463"/>
    </location>
</feature>